<dbReference type="Proteomes" id="UP000186104">
    <property type="component" value="Chromosome"/>
</dbReference>
<dbReference type="OrthoDB" id="3290158at2"/>
<dbReference type="STRING" id="499555.BJL86_2163"/>
<accession>A0A173LQJ6</accession>
<evidence type="ECO:0000313" key="2">
    <source>
        <dbReference type="Proteomes" id="UP000186104"/>
    </source>
</evidence>
<proteinExistence type="predicted"/>
<dbReference type="EMBL" id="CP015961">
    <property type="protein sequence ID" value="ANI92930.1"/>
    <property type="molecule type" value="Genomic_DNA"/>
</dbReference>
<sequence length="253" mass="26813">MIVPAVDSRAASRIAADLIDISGNPSLLPESPATQAAPPLPQLVADPAEVRVRADGALAHLGTDELRVGLSWTQYMLGDRLWGILLSAAHLHGVVPHIADLRAPIGGGPRWPLMGTPRMTSHLESSPEELADALLGQIQPLMATLADTIGRCGKVNPRILLGNTSTGIALSTRSLMGRGDDVALVHLATLVAERGGYADWYTGQLPGPIKRRTCCLYYRAARRRPCGDCALKDSAVVRAFQESAPTPATPENA</sequence>
<dbReference type="AlphaFoldDB" id="A0A173LQJ6"/>
<dbReference type="KEGG" id="dtm:BJL86_2163"/>
<evidence type="ECO:0008006" key="3">
    <source>
        <dbReference type="Google" id="ProtNLM"/>
    </source>
</evidence>
<reference evidence="1 2" key="1">
    <citation type="submission" date="2016-06" db="EMBL/GenBank/DDBJ databases">
        <title>Complete genome sequence of a saline-alkali tolerant type strain Dietzia timorensis ID05-A0528T.</title>
        <authorList>
            <person name="Wu X."/>
        </authorList>
    </citation>
    <scope>NUCLEOTIDE SEQUENCE [LARGE SCALE GENOMIC DNA]</scope>
    <source>
        <strain evidence="1 2">ID05-A0528</strain>
    </source>
</reference>
<protein>
    <recommendedName>
        <fullName evidence="3">Ferric siderophore reductase C-terminal domain-containing protein</fullName>
    </recommendedName>
</protein>
<gene>
    <name evidence="1" type="ORF">BJL86_2163</name>
</gene>
<keyword evidence="2" id="KW-1185">Reference proteome</keyword>
<evidence type="ECO:0000313" key="1">
    <source>
        <dbReference type="EMBL" id="ANI92930.1"/>
    </source>
</evidence>
<dbReference type="RefSeq" id="WP_067476826.1">
    <property type="nucleotide sequence ID" value="NZ_CP015961.1"/>
</dbReference>
<organism evidence="1 2">
    <name type="scientific">Dietzia timorensis</name>
    <dbReference type="NCBI Taxonomy" id="499555"/>
    <lineage>
        <taxon>Bacteria</taxon>
        <taxon>Bacillati</taxon>
        <taxon>Actinomycetota</taxon>
        <taxon>Actinomycetes</taxon>
        <taxon>Mycobacteriales</taxon>
        <taxon>Dietziaceae</taxon>
        <taxon>Dietzia</taxon>
    </lineage>
</organism>
<name>A0A173LQJ6_9ACTN</name>